<dbReference type="Gene3D" id="3.30.565.10">
    <property type="entry name" value="Histidine kinase-like ATPase, C-terminal domain"/>
    <property type="match status" value="1"/>
</dbReference>
<dbReference type="InterPro" id="IPR036890">
    <property type="entry name" value="HATPase_C_sf"/>
</dbReference>
<dbReference type="EMBL" id="CP033604">
    <property type="protein sequence ID" value="AYV36550.1"/>
    <property type="molecule type" value="Genomic_DNA"/>
</dbReference>
<evidence type="ECO:0000313" key="1">
    <source>
        <dbReference type="EMBL" id="AYV36550.1"/>
    </source>
</evidence>
<sequence length="220" mass="25083">MNARYLKTTDQSIKSQITNISPEQAISEYIWNGFDANAKRISITTEINAIQGMSSITILDDGDGIDIDDLDNTLDLFLDSKKKNISKPTTRGKKGRGRFSFIKFCEKATWETSNGKKSFEFTIDSGRLSQYEPKISHLDCEPQKTGTTVRFEHIKKIDFNYFNDTIVPYLKNEFTWLLISNKTLDISINGLSLERSKFNNLLVTETISDFTFDINSIFLG</sequence>
<evidence type="ECO:0000313" key="2">
    <source>
        <dbReference type="Proteomes" id="UP000267614"/>
    </source>
</evidence>
<gene>
    <name evidence="1" type="ORF">EFI48_06860</name>
</gene>
<name>A0AAN1UP72_AERVE</name>
<dbReference type="SUPFAM" id="SSF55874">
    <property type="entry name" value="ATPase domain of HSP90 chaperone/DNA topoisomerase II/histidine kinase"/>
    <property type="match status" value="1"/>
</dbReference>
<proteinExistence type="predicted"/>
<accession>A0AAN1UP72</accession>
<reference evidence="1 2" key="1">
    <citation type="submission" date="2018-11" db="EMBL/GenBank/DDBJ databases">
        <title>Complete genome sequence of multidrug-resistant Aeromonas veronii strain MS-18-37.</title>
        <authorList>
            <person name="Abdelhamed H."/>
            <person name="Lawrence M."/>
            <person name="Waldbieser G."/>
        </authorList>
    </citation>
    <scope>NUCLEOTIDE SEQUENCE [LARGE SCALE GENOMIC DNA]</scope>
    <source>
        <strain evidence="1 2">MS-18-37</strain>
    </source>
</reference>
<dbReference type="Pfam" id="PF13589">
    <property type="entry name" value="HATPase_c_3"/>
    <property type="match status" value="1"/>
</dbReference>
<dbReference type="RefSeq" id="WP_123172636.1">
    <property type="nucleotide sequence ID" value="NZ_CP033604.1"/>
</dbReference>
<protein>
    <recommendedName>
        <fullName evidence="3">ATP-binding protein</fullName>
    </recommendedName>
</protein>
<organism evidence="1 2">
    <name type="scientific">Aeromonas veronii</name>
    <dbReference type="NCBI Taxonomy" id="654"/>
    <lineage>
        <taxon>Bacteria</taxon>
        <taxon>Pseudomonadati</taxon>
        <taxon>Pseudomonadota</taxon>
        <taxon>Gammaproteobacteria</taxon>
        <taxon>Aeromonadales</taxon>
        <taxon>Aeromonadaceae</taxon>
        <taxon>Aeromonas</taxon>
    </lineage>
</organism>
<dbReference type="AlphaFoldDB" id="A0AAN1UP72"/>
<evidence type="ECO:0008006" key="3">
    <source>
        <dbReference type="Google" id="ProtNLM"/>
    </source>
</evidence>
<dbReference type="Proteomes" id="UP000267614">
    <property type="component" value="Chromosome"/>
</dbReference>